<protein>
    <submittedName>
        <fullName evidence="2">Glucose/Sorbosone dehydrogenase</fullName>
    </submittedName>
</protein>
<comment type="caution">
    <text evidence="2">The sequence shown here is derived from an EMBL/GenBank/DDBJ whole genome shotgun (WGS) entry which is preliminary data.</text>
</comment>
<keyword evidence="3" id="KW-1185">Reference proteome</keyword>
<gene>
    <name evidence="2" type="ORF">RJ641_009258</name>
</gene>
<dbReference type="PANTHER" id="PTHR19328:SF13">
    <property type="entry name" value="HIPL1 PROTEIN"/>
    <property type="match status" value="1"/>
</dbReference>
<sequence length="427" mass="46394">MSLFPLPRKCDPFSAELFTIDSVPRPVPLLCNSTVTANSSQALQTANNFFAKVWGTCENVSVLNSPFATSLQGQAGTPVTANSTKLTELWQSKSDFCNAFSGAASNVSVCLKLIQMVPTVFLSNQAGYKIWLANVPQQGSGKALEFDEASPFLGLTDELHFDTEFGLMGTAFHPNFAQNGRLFASFNCNKPCQYQAVIAEYTVNGSDSKVALAESARPSEMRRIFTMGPPYTSHHAGQILFSPKDAYLYFMMGNGGGAAEIDKLGLSIIAWDQYEEIDIISKDGNYGWRVYEGPCTYFPPQFPGGNISANSIDAIFPVIDYNHNDVNKNEGLASITGGYFYRSMTDPCMHGSCAKDSPIQCSFVSGSSLPALGYIFSFGEDNSKDIYLLASSGVYRFVRSGRCNHACSKETIMTAGKPSCCLTFFTG</sequence>
<evidence type="ECO:0000313" key="3">
    <source>
        <dbReference type="Proteomes" id="UP001370490"/>
    </source>
</evidence>
<feature type="domain" description="Glucose/Sorbosone dehydrogenase" evidence="1">
    <location>
        <begin position="158"/>
        <end position="256"/>
    </location>
</feature>
<dbReference type="Pfam" id="PF07995">
    <property type="entry name" value="GSDH"/>
    <property type="match status" value="1"/>
</dbReference>
<dbReference type="PANTHER" id="PTHR19328">
    <property type="entry name" value="HEDGEHOG-INTERACTING PROTEIN"/>
    <property type="match status" value="1"/>
</dbReference>
<dbReference type="Proteomes" id="UP001370490">
    <property type="component" value="Unassembled WGS sequence"/>
</dbReference>
<dbReference type="EMBL" id="JBAMMX010000016">
    <property type="protein sequence ID" value="KAK6924932.1"/>
    <property type="molecule type" value="Genomic_DNA"/>
</dbReference>
<proteinExistence type="predicted"/>
<dbReference type="Gene3D" id="2.120.10.30">
    <property type="entry name" value="TolB, C-terminal domain"/>
    <property type="match status" value="2"/>
</dbReference>
<organism evidence="2 3">
    <name type="scientific">Dillenia turbinata</name>
    <dbReference type="NCBI Taxonomy" id="194707"/>
    <lineage>
        <taxon>Eukaryota</taxon>
        <taxon>Viridiplantae</taxon>
        <taxon>Streptophyta</taxon>
        <taxon>Embryophyta</taxon>
        <taxon>Tracheophyta</taxon>
        <taxon>Spermatophyta</taxon>
        <taxon>Magnoliopsida</taxon>
        <taxon>eudicotyledons</taxon>
        <taxon>Gunneridae</taxon>
        <taxon>Pentapetalae</taxon>
        <taxon>Dilleniales</taxon>
        <taxon>Dilleniaceae</taxon>
        <taxon>Dillenia</taxon>
    </lineage>
</organism>
<dbReference type="InterPro" id="IPR011042">
    <property type="entry name" value="6-blade_b-propeller_TolB-like"/>
</dbReference>
<reference evidence="2 3" key="1">
    <citation type="submission" date="2023-12" db="EMBL/GenBank/DDBJ databases">
        <title>A high-quality genome assembly for Dillenia turbinata (Dilleniales).</title>
        <authorList>
            <person name="Chanderbali A."/>
        </authorList>
    </citation>
    <scope>NUCLEOTIDE SEQUENCE [LARGE SCALE GENOMIC DNA]</scope>
    <source>
        <strain evidence="2">LSX21</strain>
        <tissue evidence="2">Leaf</tissue>
    </source>
</reference>
<accession>A0AAN8Z4W2</accession>
<dbReference type="SUPFAM" id="SSF50952">
    <property type="entry name" value="Soluble quinoprotein glucose dehydrogenase"/>
    <property type="match status" value="1"/>
</dbReference>
<evidence type="ECO:0000259" key="1">
    <source>
        <dbReference type="Pfam" id="PF07995"/>
    </source>
</evidence>
<dbReference type="InterPro" id="IPR012938">
    <property type="entry name" value="Glc/Sorbosone_DH"/>
</dbReference>
<evidence type="ECO:0000313" key="2">
    <source>
        <dbReference type="EMBL" id="KAK6924932.1"/>
    </source>
</evidence>
<dbReference type="AlphaFoldDB" id="A0AAN8Z4W2"/>
<dbReference type="InterPro" id="IPR011041">
    <property type="entry name" value="Quinoprot_gluc/sorb_DH_b-prop"/>
</dbReference>
<name>A0AAN8Z4W2_9MAGN</name>